<keyword evidence="7 10" id="KW-0443">Lipid metabolism</keyword>
<feature type="region of interest" description="Disordered" evidence="11">
    <location>
        <begin position="477"/>
        <end position="499"/>
    </location>
</feature>
<keyword evidence="2 10" id="KW-0444">Lipid biosynthesis</keyword>
<dbReference type="Pfam" id="PF01151">
    <property type="entry name" value="ELO"/>
    <property type="match status" value="1"/>
</dbReference>
<dbReference type="InterPro" id="IPR002076">
    <property type="entry name" value="ELO_fam"/>
</dbReference>
<keyword evidence="5 10" id="KW-0276">Fatty acid metabolism</keyword>
<dbReference type="PANTHER" id="PTHR11157:SF17">
    <property type="entry name" value="ELONGATION OF VERY LONG CHAIN FATTY ACIDS PROTEIN 6"/>
    <property type="match status" value="1"/>
</dbReference>
<evidence type="ECO:0000256" key="9">
    <source>
        <dbReference type="ARBA" id="ARBA00023160"/>
    </source>
</evidence>
<feature type="transmembrane region" description="Helical" evidence="10">
    <location>
        <begin position="558"/>
        <end position="586"/>
    </location>
</feature>
<organism evidence="12 13">
    <name type="scientific">Tetraparma gracilis</name>
    <dbReference type="NCBI Taxonomy" id="2962635"/>
    <lineage>
        <taxon>Eukaryota</taxon>
        <taxon>Sar</taxon>
        <taxon>Stramenopiles</taxon>
        <taxon>Ochrophyta</taxon>
        <taxon>Bolidophyceae</taxon>
        <taxon>Parmales</taxon>
        <taxon>Triparmaceae</taxon>
        <taxon>Tetraparma</taxon>
    </lineage>
</organism>
<dbReference type="PROSITE" id="PS01188">
    <property type="entry name" value="ELO"/>
    <property type="match status" value="1"/>
</dbReference>
<feature type="transmembrane region" description="Helical" evidence="10">
    <location>
        <begin position="350"/>
        <end position="369"/>
    </location>
</feature>
<reference evidence="12 13" key="1">
    <citation type="journal article" date="2023" name="Commun. Biol.">
        <title>Genome analysis of Parmales, the sister group of diatoms, reveals the evolutionary specialization of diatoms from phago-mixotrophs to photoautotrophs.</title>
        <authorList>
            <person name="Ban H."/>
            <person name="Sato S."/>
            <person name="Yoshikawa S."/>
            <person name="Yamada K."/>
            <person name="Nakamura Y."/>
            <person name="Ichinomiya M."/>
            <person name="Sato N."/>
            <person name="Blanc-Mathieu R."/>
            <person name="Endo H."/>
            <person name="Kuwata A."/>
            <person name="Ogata H."/>
        </authorList>
    </citation>
    <scope>NUCLEOTIDE SEQUENCE [LARGE SCALE GENOMIC DNA]</scope>
</reference>
<keyword evidence="8 10" id="KW-0472">Membrane</keyword>
<comment type="similarity">
    <text evidence="10">Belongs to the ELO family.</text>
</comment>
<evidence type="ECO:0000256" key="4">
    <source>
        <dbReference type="ARBA" id="ARBA00022692"/>
    </source>
</evidence>
<evidence type="ECO:0000256" key="1">
    <source>
        <dbReference type="ARBA" id="ARBA00004141"/>
    </source>
</evidence>
<evidence type="ECO:0000313" key="13">
    <source>
        <dbReference type="Proteomes" id="UP001165060"/>
    </source>
</evidence>
<evidence type="ECO:0000313" key="12">
    <source>
        <dbReference type="EMBL" id="GMI42337.1"/>
    </source>
</evidence>
<evidence type="ECO:0000256" key="2">
    <source>
        <dbReference type="ARBA" id="ARBA00022516"/>
    </source>
</evidence>
<proteinExistence type="inferred from homology"/>
<comment type="caution">
    <text evidence="10">Lacks conserved residue(s) required for the propagation of feature annotation.</text>
</comment>
<feature type="transmembrane region" description="Helical" evidence="10">
    <location>
        <begin position="742"/>
        <end position="762"/>
    </location>
</feature>
<feature type="transmembrane region" description="Helical" evidence="10">
    <location>
        <begin position="634"/>
        <end position="652"/>
    </location>
</feature>
<keyword evidence="4 10" id="KW-0812">Transmembrane</keyword>
<evidence type="ECO:0000256" key="7">
    <source>
        <dbReference type="ARBA" id="ARBA00023098"/>
    </source>
</evidence>
<evidence type="ECO:0000256" key="8">
    <source>
        <dbReference type="ARBA" id="ARBA00023136"/>
    </source>
</evidence>
<dbReference type="Proteomes" id="UP001165060">
    <property type="component" value="Unassembled WGS sequence"/>
</dbReference>
<feature type="transmembrane region" description="Helical" evidence="10">
    <location>
        <begin position="322"/>
        <end position="344"/>
    </location>
</feature>
<keyword evidence="9 10" id="KW-0275">Fatty acid biosynthesis</keyword>
<dbReference type="EMBL" id="BRYB01002277">
    <property type="protein sequence ID" value="GMI42337.1"/>
    <property type="molecule type" value="Genomic_DNA"/>
</dbReference>
<gene>
    <name evidence="12" type="ORF">TeGR_g1151</name>
</gene>
<keyword evidence="3 10" id="KW-0808">Transferase</keyword>
<feature type="transmembrane region" description="Helical" evidence="10">
    <location>
        <begin position="141"/>
        <end position="160"/>
    </location>
</feature>
<keyword evidence="6 10" id="KW-1133">Transmembrane helix</keyword>
<evidence type="ECO:0000256" key="11">
    <source>
        <dbReference type="SAM" id="MobiDB-lite"/>
    </source>
</evidence>
<dbReference type="InterPro" id="IPR030457">
    <property type="entry name" value="ELO_CS"/>
</dbReference>
<feature type="compositionally biased region" description="Acidic residues" evidence="11">
    <location>
        <begin position="483"/>
        <end position="499"/>
    </location>
</feature>
<feature type="transmembrane region" description="Helical" evidence="10">
    <location>
        <begin position="264"/>
        <end position="286"/>
    </location>
</feature>
<name>A0ABQ6N812_9STRA</name>
<feature type="non-terminal residue" evidence="12">
    <location>
        <position position="819"/>
    </location>
</feature>
<feature type="transmembrane region" description="Helical" evidence="10">
    <location>
        <begin position="606"/>
        <end position="622"/>
    </location>
</feature>
<sequence length="819" mass="90496">MCWVASMRWAEDEFRIGIRIQLPTALLLTAGAFVLFKGDLGNWTLPITTLIQPIAVSTKFLIGYGQGNMLKWCGAGYPTLAFGVRKSILSYIIGIYRSENKEGKMSNEAMVKAIKVTSFAISVSVLLGNIMLLYLSQDLKYAAIASIFSIFTETAGKAYVVKSTQAQINKHLERGVMKGAKATAAAIADVLRQVSQQGANEEGASGEQDEKMTPEYWAENAAMLATRWSQEIIVEKSCIIYGAVATMLINAVKSPHSLVVQLQLLAIFYGCEIFADLLFVWCGAGYPTLAFGVRKSILSYGIGIYRSANKEGKMSTEAMVKCIKLSAFTISVAVLEGNIMLLYLSQDLKYAAIASIFSIFTETAGKAYVVRSTQALIDKHIKKGIQKGSTATAAAMVDALLMAGNEGGVNSAMGMAAEAGVVPELLARNEVLSKEKAMLEMVEEELSKIVVELGEANKRLGGDWDEANVEARLESARARTAESNDEEEGSVANEAVDEVQNEDEKMTPEFWAEILAMLAIRWSQEIIVEKSCIIYGAVVTMLINAVKSPHSIQVQLQLLAIFYGCELVADFMLVFVLDAMLPVFSFETSLFSTASAVAYTQEHSEIPVFAVSLYLVIVFYLPQHVPEGGYNLRSAWAVWNLLLSLFSLFGVVRTVPYLLAELAEKGFYHTACTDSTQWFLRHDEPNPVGFWVTLFIYSKIPELLDTVFLVLQKKEVIFLHWFHHVTVLLYCWHAFANWTASGLWFVAMNFSVHSVMYFYYFLAISGYKSLARPLAKSITTIQLLQMLIGTTVTCNVIYHTHRGDECSVVPSNYKLGLAM</sequence>
<feature type="transmembrane region" description="Helical" evidence="10">
    <location>
        <begin position="233"/>
        <end position="252"/>
    </location>
</feature>
<keyword evidence="13" id="KW-1185">Reference proteome</keyword>
<evidence type="ECO:0000256" key="6">
    <source>
        <dbReference type="ARBA" id="ARBA00022989"/>
    </source>
</evidence>
<feature type="transmembrane region" description="Helical" evidence="10">
    <location>
        <begin position="688"/>
        <end position="711"/>
    </location>
</feature>
<dbReference type="PANTHER" id="PTHR11157">
    <property type="entry name" value="FATTY ACID ACYL TRANSFERASE-RELATED"/>
    <property type="match status" value="1"/>
</dbReference>
<evidence type="ECO:0000256" key="10">
    <source>
        <dbReference type="RuleBase" id="RU361115"/>
    </source>
</evidence>
<accession>A0ABQ6N812</accession>
<dbReference type="EC" id="2.3.1.-" evidence="10"/>
<feature type="transmembrane region" description="Helical" evidence="10">
    <location>
        <begin position="718"/>
        <end position="736"/>
    </location>
</feature>
<comment type="subcellular location">
    <subcellularLocation>
        <location evidence="1">Membrane</location>
        <topology evidence="1">Multi-pass membrane protein</topology>
    </subcellularLocation>
</comment>
<feature type="transmembrane region" description="Helical" evidence="10">
    <location>
        <begin position="116"/>
        <end position="135"/>
    </location>
</feature>
<comment type="catalytic activity">
    <reaction evidence="10">
        <text>an acyl-CoA + malonyl-CoA + H(+) = a 3-oxoacyl-CoA + CO2 + CoA</text>
        <dbReference type="Rhea" id="RHEA:50252"/>
        <dbReference type="ChEBI" id="CHEBI:15378"/>
        <dbReference type="ChEBI" id="CHEBI:16526"/>
        <dbReference type="ChEBI" id="CHEBI:57287"/>
        <dbReference type="ChEBI" id="CHEBI:57384"/>
        <dbReference type="ChEBI" id="CHEBI:58342"/>
        <dbReference type="ChEBI" id="CHEBI:90726"/>
    </reaction>
    <physiologicalReaction direction="left-to-right" evidence="10">
        <dbReference type="Rhea" id="RHEA:50253"/>
    </physiologicalReaction>
</comment>
<protein>
    <recommendedName>
        <fullName evidence="10">Elongation of fatty acids protein</fullName>
        <ecNumber evidence="10">2.3.1.-</ecNumber>
    </recommendedName>
</protein>
<comment type="caution">
    <text evidence="12">The sequence shown here is derived from an EMBL/GenBank/DDBJ whole genome shotgun (WGS) entry which is preliminary data.</text>
</comment>
<evidence type="ECO:0000256" key="5">
    <source>
        <dbReference type="ARBA" id="ARBA00022832"/>
    </source>
</evidence>
<evidence type="ECO:0000256" key="3">
    <source>
        <dbReference type="ARBA" id="ARBA00022679"/>
    </source>
</evidence>